<dbReference type="PANTHER" id="PTHR21600">
    <property type="entry name" value="MITOCHONDRIAL RNA PSEUDOURIDINE SYNTHASE"/>
    <property type="match status" value="1"/>
</dbReference>
<proteinExistence type="inferred from homology"/>
<name>A0ABQ6HAR1_9GAMM</name>
<protein>
    <recommendedName>
        <fullName evidence="2">Pseudouridine synthase RsuA/RluA-like domain-containing protein</fullName>
    </recommendedName>
</protein>
<keyword evidence="4" id="KW-1185">Reference proteome</keyword>
<dbReference type="Pfam" id="PF00849">
    <property type="entry name" value="PseudoU_synth_2"/>
    <property type="match status" value="1"/>
</dbReference>
<dbReference type="Gene3D" id="3.30.2350.10">
    <property type="entry name" value="Pseudouridine synthase"/>
    <property type="match status" value="1"/>
</dbReference>
<gene>
    <name evidence="3" type="ORF">tloyanaT_14640</name>
</gene>
<dbReference type="InterPro" id="IPR020103">
    <property type="entry name" value="PsdUridine_synth_cat_dom_sf"/>
</dbReference>
<feature type="domain" description="Pseudouridine synthase RsuA/RluA-like" evidence="2">
    <location>
        <begin position="103"/>
        <end position="240"/>
    </location>
</feature>
<dbReference type="InterPro" id="IPR050188">
    <property type="entry name" value="RluA_PseudoU_synthase"/>
</dbReference>
<dbReference type="InterPro" id="IPR006145">
    <property type="entry name" value="PsdUridine_synth_RsuA/RluA"/>
</dbReference>
<organism evidence="3 4">
    <name type="scientific">Thalassotalea loyana</name>
    <dbReference type="NCBI Taxonomy" id="280483"/>
    <lineage>
        <taxon>Bacteria</taxon>
        <taxon>Pseudomonadati</taxon>
        <taxon>Pseudomonadota</taxon>
        <taxon>Gammaproteobacteria</taxon>
        <taxon>Alteromonadales</taxon>
        <taxon>Colwelliaceae</taxon>
        <taxon>Thalassotalea</taxon>
    </lineage>
</organism>
<evidence type="ECO:0000256" key="1">
    <source>
        <dbReference type="ARBA" id="ARBA00010876"/>
    </source>
</evidence>
<sequence length="297" mass="34035">MPNEILMKDITEPTLSKFELHLNVESADTNALELLKTHCELPVSQIKAAVAKGALWLEKGKSVKRFRRIKKALAPNNKLHFYFDEKILNQEVEDAILLADYDDYSIWYKPYGMLSHGSKWSEHTTITRFVSEFFEHQRPVFLVHRLDRAAQGIIVVAHTKSATRELAKLFEHHNLTKVYWAICHNNTLENQAKIIELPIDEKPAKSTVEAINYKVQDNITLVSINIETGRKHQIRKHLASINMPIVGDRLHGHAISDSETNLQLCAVHLSFSCPITEREVNINLPENLKPNIQDIQL</sequence>
<accession>A0ABQ6HAR1</accession>
<evidence type="ECO:0000313" key="4">
    <source>
        <dbReference type="Proteomes" id="UP001157134"/>
    </source>
</evidence>
<dbReference type="SUPFAM" id="SSF55120">
    <property type="entry name" value="Pseudouridine synthase"/>
    <property type="match status" value="1"/>
</dbReference>
<dbReference type="PANTHER" id="PTHR21600:SF87">
    <property type="entry name" value="RNA PSEUDOURIDYLATE SYNTHASE DOMAIN-CONTAINING PROTEIN 1"/>
    <property type="match status" value="1"/>
</dbReference>
<reference evidence="3 4" key="1">
    <citation type="submission" date="2023-03" db="EMBL/GenBank/DDBJ databases">
        <title>Thalassotalea loyana LMG 22536T draft genome sequence.</title>
        <authorList>
            <person name="Sawabe T."/>
        </authorList>
    </citation>
    <scope>NUCLEOTIDE SEQUENCE [LARGE SCALE GENOMIC DNA]</scope>
    <source>
        <strain evidence="3 4">LMG 22536</strain>
    </source>
</reference>
<dbReference type="Proteomes" id="UP001157134">
    <property type="component" value="Unassembled WGS sequence"/>
</dbReference>
<dbReference type="CDD" id="cd02869">
    <property type="entry name" value="PseudoU_synth_RluA_like"/>
    <property type="match status" value="1"/>
</dbReference>
<comment type="caution">
    <text evidence="3">The sequence shown here is derived from an EMBL/GenBank/DDBJ whole genome shotgun (WGS) entry which is preliminary data.</text>
</comment>
<evidence type="ECO:0000313" key="3">
    <source>
        <dbReference type="EMBL" id="GLX85212.1"/>
    </source>
</evidence>
<evidence type="ECO:0000259" key="2">
    <source>
        <dbReference type="Pfam" id="PF00849"/>
    </source>
</evidence>
<comment type="similarity">
    <text evidence="1">Belongs to the pseudouridine synthase RluA family.</text>
</comment>
<dbReference type="EMBL" id="BSSV01000002">
    <property type="protein sequence ID" value="GLX85212.1"/>
    <property type="molecule type" value="Genomic_DNA"/>
</dbReference>